<feature type="domain" description="Tf2-1-like SH3-like" evidence="2">
    <location>
        <begin position="38"/>
        <end position="102"/>
    </location>
</feature>
<organism evidence="3 4">
    <name type="scientific">Coffea arabica</name>
    <name type="common">Arabian coffee</name>
    <dbReference type="NCBI Taxonomy" id="13443"/>
    <lineage>
        <taxon>Eukaryota</taxon>
        <taxon>Viridiplantae</taxon>
        <taxon>Streptophyta</taxon>
        <taxon>Embryophyta</taxon>
        <taxon>Tracheophyta</taxon>
        <taxon>Spermatophyta</taxon>
        <taxon>Magnoliopsida</taxon>
        <taxon>eudicotyledons</taxon>
        <taxon>Gunneridae</taxon>
        <taxon>Pentapetalae</taxon>
        <taxon>asterids</taxon>
        <taxon>lamiids</taxon>
        <taxon>Gentianales</taxon>
        <taxon>Rubiaceae</taxon>
        <taxon>Ixoroideae</taxon>
        <taxon>Gardenieae complex</taxon>
        <taxon>Bertiereae - Coffeeae clade</taxon>
        <taxon>Coffeeae</taxon>
        <taxon>Coffea</taxon>
    </lineage>
</organism>
<keyword evidence="3" id="KW-1185">Reference proteome</keyword>
<name>A0ABM4VMA7_COFAR</name>
<dbReference type="Proteomes" id="UP001652660">
    <property type="component" value="Chromosome 9c"/>
</dbReference>
<keyword evidence="1" id="KW-0175">Coiled coil</keyword>
<evidence type="ECO:0000259" key="2">
    <source>
        <dbReference type="Pfam" id="PF24626"/>
    </source>
</evidence>
<reference evidence="4" key="1">
    <citation type="submission" date="2025-08" db="UniProtKB">
        <authorList>
            <consortium name="RefSeq"/>
        </authorList>
    </citation>
    <scope>IDENTIFICATION</scope>
    <source>
        <tissue evidence="4">Leaves</tissue>
    </source>
</reference>
<dbReference type="GeneID" id="140014157"/>
<dbReference type="InterPro" id="IPR056924">
    <property type="entry name" value="SH3_Tf2-1"/>
</dbReference>
<dbReference type="InterPro" id="IPR016197">
    <property type="entry name" value="Chromo-like_dom_sf"/>
</dbReference>
<gene>
    <name evidence="4" type="primary">LOC140014157</name>
</gene>
<protein>
    <recommendedName>
        <fullName evidence="2">Tf2-1-like SH3-like domain-containing protein</fullName>
    </recommendedName>
</protein>
<dbReference type="SUPFAM" id="SSF54160">
    <property type="entry name" value="Chromo domain-like"/>
    <property type="match status" value="1"/>
</dbReference>
<sequence length="227" mass="26298">MEDAQEKIKLIRQRLQTAQSRLKSYADNRRKDLEFEVGDHVFLKITPLRSITAGRGKKLQPRFIGPFPILQRVGKVAYRLELPPSLSRIHDVFHVSMLKKYYPDPTHIVQSEEIEIDEALTYEEKPVQVLDKKVKELRNKQIPLVKILWKNHGVEEATWEMEKEMKTKYPELFSDSGKIEVLGGFGLEGKALIYLVSSICKVENKEKLRENAAQLARCMGGLELRRI</sequence>
<proteinExistence type="predicted"/>
<dbReference type="RefSeq" id="XP_071920670.1">
    <property type="nucleotide sequence ID" value="XM_072064569.1"/>
</dbReference>
<dbReference type="Pfam" id="PF24626">
    <property type="entry name" value="SH3_Tf2-1"/>
    <property type="match status" value="1"/>
</dbReference>
<evidence type="ECO:0000313" key="3">
    <source>
        <dbReference type="Proteomes" id="UP001652660"/>
    </source>
</evidence>
<feature type="coiled-coil region" evidence="1">
    <location>
        <begin position="1"/>
        <end position="28"/>
    </location>
</feature>
<dbReference type="PANTHER" id="PTHR46148:SF57">
    <property type="entry name" value="OS12G0499874 PROTEIN"/>
    <property type="match status" value="1"/>
</dbReference>
<accession>A0ABM4VMA7</accession>
<dbReference type="PANTHER" id="PTHR46148">
    <property type="entry name" value="CHROMO DOMAIN-CONTAINING PROTEIN"/>
    <property type="match status" value="1"/>
</dbReference>
<evidence type="ECO:0000313" key="4">
    <source>
        <dbReference type="RefSeq" id="XP_071920670.1"/>
    </source>
</evidence>
<evidence type="ECO:0000256" key="1">
    <source>
        <dbReference type="SAM" id="Coils"/>
    </source>
</evidence>